<keyword evidence="1" id="KW-0732">Signal</keyword>
<keyword evidence="4" id="KW-1185">Reference proteome</keyword>
<dbReference type="InterPro" id="IPR008638">
    <property type="entry name" value="FhaB/CdiA-like_TPS"/>
</dbReference>
<reference evidence="3 4" key="1">
    <citation type="journal article" date="2012" name="Appl. Environ. Microbiol.">
        <title>Draft genome sequence of a psychrotolerant sulfur-oxidizing bacterium, Sulfuricella denitrificans skB26, and proteomic insights into cold adaptation.</title>
        <authorList>
            <person name="Watanabe T."/>
            <person name="Kojima H."/>
            <person name="Fukui M."/>
        </authorList>
    </citation>
    <scope>NUCLEOTIDE SEQUENCE [LARGE SCALE GENOMIC DNA]</scope>
    <source>
        <strain evidence="4">skB26</strain>
    </source>
</reference>
<evidence type="ECO:0000313" key="3">
    <source>
        <dbReference type="EMBL" id="BAN36628.1"/>
    </source>
</evidence>
<evidence type="ECO:0000313" key="4">
    <source>
        <dbReference type="Proteomes" id="UP000015559"/>
    </source>
</evidence>
<dbReference type="PANTHER" id="PTHR12338:SF5">
    <property type="entry name" value="ANTIGEN 43-RELATED"/>
    <property type="match status" value="1"/>
</dbReference>
<dbReference type="RefSeq" id="WP_009207411.1">
    <property type="nucleotide sequence ID" value="NC_022357.1"/>
</dbReference>
<dbReference type="SUPFAM" id="SSF51126">
    <property type="entry name" value="Pectin lyase-like"/>
    <property type="match status" value="1"/>
</dbReference>
<protein>
    <submittedName>
        <fullName evidence="3">Hemagglutinin-like protein</fullName>
    </submittedName>
</protein>
<feature type="signal peptide" evidence="1">
    <location>
        <begin position="1"/>
        <end position="33"/>
    </location>
</feature>
<dbReference type="InterPro" id="IPR011050">
    <property type="entry name" value="Pectin_lyase_fold/virulence"/>
</dbReference>
<dbReference type="EMBL" id="AP013066">
    <property type="protein sequence ID" value="BAN36628.1"/>
    <property type="molecule type" value="Genomic_DNA"/>
</dbReference>
<evidence type="ECO:0000256" key="1">
    <source>
        <dbReference type="SAM" id="SignalP"/>
    </source>
</evidence>
<sequence>MAGYKYLVMERRSASSLIVLLACGALSCSTAYAAQLLAPGTLPVASANWLGSGSATLSQGLNQLTINQASQRAILNWQSFNIANGSSVNFVQPGASAVALNRIYDQNPSVIQGALNANGQVYLINNNGILFDKGAQTNVHTLVASTLDISDEIFNKGIGAITDGNPVFAGGSIPDGLVRVEAGAQLNSLSGGKIMLFAPKVENNGVITTPDGQTILAAGSKVYLAPSPDTDPGLRGLLVEVDNGGSASNQNLGQIIAARGNVTLAGLAVNQQGRITATTSVNSNGSIRLLARDTVQAVATSNDGSGNKTVTATRTGTVTLQGPNSVTEVTPDLGDATTSPDEQAFYASRVEVMGGKVQMLEGSRIVAAGGEVRLTALENPSNPKISVAGSAANASRVYLDGSSAIDVSGTQNVEVAIERNLVKVDLYGSVLKDSPLQNSGPLRGKTISVDITKGTPLGDYSGYEAGIGRTVAERTAAGGTVKMTSEGDIVVRQGATVNLSGGSLRYLDGYLNTTKLVSQDKIYDISEATPDRFYEGIAGTITRDYAKWGVTESWVSTLAARGQFTQGYVEGKNAGTLQFIAPSMTMEGTVIGKTTAGIYQRQPYSIDLANAPYKTLHKMLPNGGTLIVGDDAQATQANPDFKTSSVSFVAQAVPLPDGFVADTALSAERTGQVQLAAGLIGKDAVANLAVYSNGKIDLASGLTLNAPGGSVSLVGREVAVAGNIDVQSGSIMLQSRDVFGQTAGSGNTVSVSGTLNASGGWVNDYDAIRTGGVAGDPVLTKGGSIVIRSLKDVLLQPGSTLDVSGGGWVDAKGVLAGKGDAGSIDITSGAGLPATERNATTLTTGNLYGYALGKGGSLSLSTGKVQIGAAGQPGDLALSTSFFNQGGFSKIKVNGTDGLNIAAGSAIQGMAESLVINPQFRATTTGRSMATISHRELLPDPLRKPGSLTFLASSQLYGNLDMQKGARIAVDAGGSINLNAGRQMTVDGTLTAAAGSIGLTLLGTPGSGSDDAYGFLPNQSIWLGQDAQLLSRGFDNTLVKDNGQRQGEILDGGQVTITANKGYVVTEEGSLIDVSGTSGAVDVLRGAGGRSAYQRMEVASNAGAINIVASEGTLLDGGMLGKAGGTGALGGAFSLKVDRGDNYDPSFVFSSGVTSYPGADRQVVVSQQGGFVPAGLKAGDVIDAANLNGKGKVAADSLMNGGFAQIALQAKDAVSFDGDVTLQTARSIQLDAPTIVAANGKTVNLSSGYVGIANSNPKYQALPKVQGGSARLNVAAQWIDLEGKVALNGFGQTVLASSGDIRLKGVWNQDNANRALLGSFSTAGDLEMRARQVYPTTLSEFEIAIAGNPAGTLHIAANGSDTPVLAAGGKLTLSAPNIVQDGVLKAPLGEIVLSADNSLTLGSASITSVSAEGQVIPFGMTSNGKDWQYALDGSTNLSITTPPEKRVTLDGNDINIKNGARVDLSGGGDLYAYEFIPGPPGRSVDILDASYSSNSYAVMPGLKGAYAPYDTQYSAGSSLKPGDSVYLSAANGLPAGIYTLLPARYALLPGAFLVQSVSGYRDMRPQQKVNLADGTQIVAGYRTVTDQLNDAARLSGFALRSGADIKKEAEYQQSTASQFFAQQAQLNGTAVPRLPVDAGQLVLAPHNTLALQGDPLKANHDGGRGAIVDVDVNNLFIGDGTNTGPVGYVSIDATTLTRLNAESVLLGGTRKTATDGVEINVDSDHVVVANSVEHALKAPEIILVARDKITVNAGSDIEGAGSAGSSQDLIVGRGGNGDGALLRVAAGDHVEVKRENVQRAAGTLDVGSNVLLAGTSITLDATLDTVSKADLQLAGGSLSLGAGRISLGDTPVGTSGLALSGAKLAELGSLTGLYLKSYSSIDFYGNLELGTGQSSIQHLALDAGSLRGFGNAGNSATLAAGDIALHNSSTPNAEVAAAAGSALNLQSLHGITLAEGNQHVSGFGSMNLATGGDVNGHGTGALLVDGDLNLQAARITADSKSDQKWTATGKVQISQPATAGASAQAAPIGGKLAISGQRVVSQGNIELAAGLLSLSATGSGADDNVTLAAGSKTSAAGVAKNFAGLNVFAPGGQIKLASSNGNVDVQNGATVDVSGAADGGDAGTLQASAVNGQVLLSGELKGGAASGARLGSYTQDTKTLANFSALNTVLEAGKFNEQRDIRIRQGDVEVAAGDSVHARQFSLAADAGKVDISGQVDASGDKGGQLRIAARDNVTLHNGGSLKANGTTGKGGTVELSTASGTLKVENDAHIGVSGASGNAASDGGQVVLRAPRTEGNNVGITLGSGVVSGAREVIAEAFKVYDGISSVGTTTGSGKLNINTVKTEISNFMANAAAVEAQLGNNAQLRAGIEVRASGDLALVNDWDLSSWHADGRPVMLTMRAAGDLNINSNLSDGFSSAATTATLGSGASAFYRLVSGADMSAANLLANQSKLVLDSSGKGNLNVASGKLVRTGTGSIAMAAGRNLVLGSDSSVVYTAGEKADTVSNFAVPASSNYARNGGNLTMAAQGDINGAVNKQLITEWLHRQGQLNSNGSFKKNTSWWLRYDQFKQGVGALGGGDVKIAAGGNVSNLDAVAPTTGRVSGTSASDASMDIQGGGDLSVRAGGDILSGTYYVARGVGTIAAEGGIISGRTASDGTPIHTVLALADGRFDVTALHDLQLETIVNPTMVAQGKSQGIQPPIKPKSFFLTYSPDSKASLLSVAGNASLFNDVDALQKTLPDLKFGISTDNEANAMAIYPGNLSVSALQGNIDVNKQFTLSPSSTGNLNLLAAGNIAINGNINLSDADPNLSGADPTLLPNALNPTDTYNGLDKKLFPTPELYSIKYGVHAHTPVHAGDHVPARIVALNGALVSANEAALFLSKPAQIEAGRDIVDLNLYGQNLAAGDVTSIRAGRDIAYVDPYNANGKLLGNSRTIRLDGPGRLELSAGRNIDLGNSVGVVTQGNLNNPALSDQGADIAVMAGVNGSPDYSGFAAKYGLNSVSGYTPELAQTFFTQLTQAGTEHNAGKDGSVDSSGQAMGYQRGYDAIAKLFPGNDYKGDLNLFFSQIKTFRGGNIDLFVPGGKINAGLANIPTELYGAKNATHEENHIPVPDNSLLAGITGIVTQKGGSVRSMSKGDFLVNSSRVMTLYGDDILLWSSEGNIDAGKGAKTALSVPPPIITTKSDGTTTVEYRGATTGSGIRAMITGGDKNPDDVSVNLIAPKGSVNAGDAGIGSVGNINIAAQFVRGADNIQANGATTGVPVASTGSLAAGLTGVSGQAADAGKSGADAAQAMAQQKPQDSFRQAFLNVEVIGFGD</sequence>
<name>S6ADP4_SULDS</name>
<dbReference type="KEGG" id="sdr:SCD_n02829"/>
<dbReference type="InterPro" id="IPR050909">
    <property type="entry name" value="Bact_Autotransporter_VF"/>
</dbReference>
<dbReference type="Proteomes" id="UP000015559">
    <property type="component" value="Chromosome"/>
</dbReference>
<dbReference type="OrthoDB" id="218680at2"/>
<dbReference type="PANTHER" id="PTHR12338">
    <property type="entry name" value="AUTOTRANSPORTER"/>
    <property type="match status" value="1"/>
</dbReference>
<dbReference type="InterPro" id="IPR021026">
    <property type="entry name" value="Filamn_hemagglutn_DUF3739"/>
</dbReference>
<dbReference type="SMART" id="SM00912">
    <property type="entry name" value="Haemagg_act"/>
    <property type="match status" value="1"/>
</dbReference>
<organism evidence="3 4">
    <name type="scientific">Sulfuricella denitrificans (strain DSM 22764 / NBRC 105220 / skB26)</name>
    <dbReference type="NCBI Taxonomy" id="1163617"/>
    <lineage>
        <taxon>Bacteria</taxon>
        <taxon>Pseudomonadati</taxon>
        <taxon>Pseudomonadota</taxon>
        <taxon>Betaproteobacteria</taxon>
        <taxon>Nitrosomonadales</taxon>
        <taxon>Sulfuricellaceae</taxon>
        <taxon>Sulfuricella</taxon>
    </lineage>
</organism>
<dbReference type="eggNOG" id="COG3210">
    <property type="taxonomic scope" value="Bacteria"/>
</dbReference>
<dbReference type="Pfam" id="PF12545">
    <property type="entry name" value="DUF3739"/>
    <property type="match status" value="1"/>
</dbReference>
<feature type="chain" id="PRO_5004535526" evidence="1">
    <location>
        <begin position="34"/>
        <end position="3317"/>
    </location>
</feature>
<dbReference type="Pfam" id="PF05860">
    <property type="entry name" value="TPS"/>
    <property type="match status" value="1"/>
</dbReference>
<accession>S6ADP4</accession>
<dbReference type="STRING" id="1163617.SCD_n02829"/>
<gene>
    <name evidence="3" type="ORF">SCD_n02829</name>
</gene>
<dbReference type="HOGENOM" id="CLU_000163_1_0_4"/>
<dbReference type="NCBIfam" id="TIGR01901">
    <property type="entry name" value="adhes_NPXG"/>
    <property type="match status" value="1"/>
</dbReference>
<evidence type="ECO:0000259" key="2">
    <source>
        <dbReference type="SMART" id="SM00912"/>
    </source>
</evidence>
<dbReference type="PROSITE" id="PS51257">
    <property type="entry name" value="PROKAR_LIPOPROTEIN"/>
    <property type="match status" value="1"/>
</dbReference>
<dbReference type="Gene3D" id="2.160.20.10">
    <property type="entry name" value="Single-stranded right-handed beta-helix, Pectin lyase-like"/>
    <property type="match status" value="1"/>
</dbReference>
<dbReference type="InterPro" id="IPR012334">
    <property type="entry name" value="Pectin_lyas_fold"/>
</dbReference>
<proteinExistence type="predicted"/>
<feature type="domain" description="Filamentous haemagglutinin FhaB/tRNA nuclease CdiA-like TPS" evidence="2">
    <location>
        <begin position="47"/>
        <end position="153"/>
    </location>
</feature>